<evidence type="ECO:0000313" key="3">
    <source>
        <dbReference type="Proteomes" id="UP001549145"/>
    </source>
</evidence>
<keyword evidence="1" id="KW-1133">Transmembrane helix</keyword>
<name>A0ABV2LBT5_9HYPH</name>
<protein>
    <submittedName>
        <fullName evidence="2">Uncharacterized protein</fullName>
    </submittedName>
</protein>
<comment type="caution">
    <text evidence="2">The sequence shown here is derived from an EMBL/GenBank/DDBJ whole genome shotgun (WGS) entry which is preliminary data.</text>
</comment>
<feature type="transmembrane region" description="Helical" evidence="1">
    <location>
        <begin position="34"/>
        <end position="57"/>
    </location>
</feature>
<reference evidence="2 3" key="1">
    <citation type="submission" date="2024-06" db="EMBL/GenBank/DDBJ databases">
        <title>Genomic Encyclopedia of Type Strains, Phase IV (KMG-IV): sequencing the most valuable type-strain genomes for metagenomic binning, comparative biology and taxonomic classification.</title>
        <authorList>
            <person name="Goeker M."/>
        </authorList>
    </citation>
    <scope>NUCLEOTIDE SEQUENCE [LARGE SCALE GENOMIC DNA]</scope>
    <source>
        <strain evidence="2 3">DSM 21331</strain>
    </source>
</reference>
<keyword evidence="3" id="KW-1185">Reference proteome</keyword>
<evidence type="ECO:0000256" key="1">
    <source>
        <dbReference type="SAM" id="Phobius"/>
    </source>
</evidence>
<dbReference type="Proteomes" id="UP001549145">
    <property type="component" value="Unassembled WGS sequence"/>
</dbReference>
<dbReference type="EMBL" id="JBEPMM010000026">
    <property type="protein sequence ID" value="MET3695301.1"/>
    <property type="molecule type" value="Genomic_DNA"/>
</dbReference>
<keyword evidence="1" id="KW-0472">Membrane</keyword>
<keyword evidence="1" id="KW-0812">Transmembrane</keyword>
<accession>A0ABV2LBT5</accession>
<evidence type="ECO:0000313" key="2">
    <source>
        <dbReference type="EMBL" id="MET3695301.1"/>
    </source>
</evidence>
<proteinExistence type="predicted"/>
<sequence>MSKKVARATPKWGGGAMRRRRQVRPHILRAARRAFGLALIGILTSGYLLYCLCHIGLRP</sequence>
<gene>
    <name evidence="2" type="ORF">ABID43_004869</name>
</gene>
<organism evidence="2 3">
    <name type="scientific">Methylobacterium goesingense</name>
    <dbReference type="NCBI Taxonomy" id="243690"/>
    <lineage>
        <taxon>Bacteria</taxon>
        <taxon>Pseudomonadati</taxon>
        <taxon>Pseudomonadota</taxon>
        <taxon>Alphaproteobacteria</taxon>
        <taxon>Hyphomicrobiales</taxon>
        <taxon>Methylobacteriaceae</taxon>
        <taxon>Methylobacterium</taxon>
    </lineage>
</organism>